<dbReference type="PANTHER" id="PTHR31374">
    <property type="entry name" value="AUXIN-INDUCED PROTEIN-LIKE-RELATED"/>
    <property type="match status" value="1"/>
</dbReference>
<proteinExistence type="inferred from homology"/>
<organism evidence="2 3">
    <name type="scientific">Penstemon smallii</name>
    <dbReference type="NCBI Taxonomy" id="265156"/>
    <lineage>
        <taxon>Eukaryota</taxon>
        <taxon>Viridiplantae</taxon>
        <taxon>Streptophyta</taxon>
        <taxon>Embryophyta</taxon>
        <taxon>Tracheophyta</taxon>
        <taxon>Spermatophyta</taxon>
        <taxon>Magnoliopsida</taxon>
        <taxon>eudicotyledons</taxon>
        <taxon>Gunneridae</taxon>
        <taxon>Pentapetalae</taxon>
        <taxon>asterids</taxon>
        <taxon>lamiids</taxon>
        <taxon>Lamiales</taxon>
        <taxon>Plantaginaceae</taxon>
        <taxon>Cheloneae</taxon>
        <taxon>Penstemon</taxon>
    </lineage>
</organism>
<evidence type="ECO:0000313" key="2">
    <source>
        <dbReference type="EMBL" id="KAL3839691.1"/>
    </source>
</evidence>
<keyword evidence="3" id="KW-1185">Reference proteome</keyword>
<dbReference type="PANTHER" id="PTHR31374:SF153">
    <property type="entry name" value="AUXIN-RESPONSIVE PROTEIN SAUR36-LIKE"/>
    <property type="match status" value="1"/>
</dbReference>
<evidence type="ECO:0000313" key="3">
    <source>
        <dbReference type="Proteomes" id="UP001634393"/>
    </source>
</evidence>
<dbReference type="Proteomes" id="UP001634393">
    <property type="component" value="Unassembled WGS sequence"/>
</dbReference>
<dbReference type="AlphaFoldDB" id="A0ABD3TRC5"/>
<sequence length="86" mass="9783">MDGKDDDDDVLLDTDVKEGHFVVHTVDDGELRRFIVELSYLAHPGFLKLLEKAAEEFGFKQMGILAIPCRYTDLQTVLEGKENNKE</sequence>
<dbReference type="Pfam" id="PF02519">
    <property type="entry name" value="Auxin_inducible"/>
    <property type="match status" value="1"/>
</dbReference>
<dbReference type="EMBL" id="JBJXBP010000003">
    <property type="protein sequence ID" value="KAL3839691.1"/>
    <property type="molecule type" value="Genomic_DNA"/>
</dbReference>
<reference evidence="2 3" key="1">
    <citation type="submission" date="2024-12" db="EMBL/GenBank/DDBJ databases">
        <title>The unique morphological basis and parallel evolutionary history of personate flowers in Penstemon.</title>
        <authorList>
            <person name="Depatie T.H."/>
            <person name="Wessinger C.A."/>
        </authorList>
    </citation>
    <scope>NUCLEOTIDE SEQUENCE [LARGE SCALE GENOMIC DNA]</scope>
    <source>
        <strain evidence="2">WTNN_2</strain>
        <tissue evidence="2">Leaf</tissue>
    </source>
</reference>
<protein>
    <recommendedName>
        <fullName evidence="4">N-acetyltransferase domain-containing protein</fullName>
    </recommendedName>
</protein>
<gene>
    <name evidence="2" type="ORF">ACJIZ3_024282</name>
</gene>
<dbReference type="InterPro" id="IPR003676">
    <property type="entry name" value="SAUR_fam"/>
</dbReference>
<name>A0ABD3TRC5_9LAMI</name>
<accession>A0ABD3TRC5</accession>
<comment type="similarity">
    <text evidence="1">Belongs to the ARG7 family.</text>
</comment>
<evidence type="ECO:0008006" key="4">
    <source>
        <dbReference type="Google" id="ProtNLM"/>
    </source>
</evidence>
<evidence type="ECO:0000256" key="1">
    <source>
        <dbReference type="ARBA" id="ARBA00006974"/>
    </source>
</evidence>
<comment type="caution">
    <text evidence="2">The sequence shown here is derived from an EMBL/GenBank/DDBJ whole genome shotgun (WGS) entry which is preliminary data.</text>
</comment>